<dbReference type="OrthoDB" id="9799982at2"/>
<proteinExistence type="predicted"/>
<dbReference type="RefSeq" id="WP_013886645.1">
    <property type="nucleotide sequence ID" value="NC_015672.1"/>
</dbReference>
<reference evidence="1 2" key="1">
    <citation type="journal article" date="2011" name="Stand. Genomic Sci.">
        <title>Genome sequence of the moderately thermophilic halophile Flexistipes sinusarabici strain (MAS10).</title>
        <authorList>
            <person name="Lapidus A."/>
            <person name="Chertkov O."/>
            <person name="Nolan M."/>
            <person name="Lucas S."/>
            <person name="Hammon N."/>
            <person name="Deshpande S."/>
            <person name="Cheng J.F."/>
            <person name="Tapia R."/>
            <person name="Han C."/>
            <person name="Goodwin L."/>
            <person name="Pitluck S."/>
            <person name="Liolios K."/>
            <person name="Pagani I."/>
            <person name="Ivanova N."/>
            <person name="Huntemann M."/>
            <person name="Mavromatis K."/>
            <person name="Mikhailova N."/>
            <person name="Pati A."/>
            <person name="Chen A."/>
            <person name="Palaniappan K."/>
            <person name="Land M."/>
            <person name="Hauser L."/>
            <person name="Brambilla E.M."/>
            <person name="Rohde M."/>
            <person name="Abt B."/>
            <person name="Spring S."/>
            <person name="Goker M."/>
            <person name="Bristow J."/>
            <person name="Eisen J.A."/>
            <person name="Markowitz V."/>
            <person name="Hugenholtz P."/>
            <person name="Kyrpides N.C."/>
            <person name="Klenk H.P."/>
            <person name="Woyke T."/>
        </authorList>
    </citation>
    <scope>NUCLEOTIDE SEQUENCE [LARGE SCALE GENOMIC DNA]</scope>
    <source>
        <strain evidence="2">DSM 4947 / MAS 10</strain>
    </source>
</reference>
<keyword evidence="2" id="KW-1185">Reference proteome</keyword>
<dbReference type="STRING" id="717231.Flexsi_1515"/>
<protein>
    <submittedName>
        <fullName evidence="1">Uncharacterized protein</fullName>
    </submittedName>
</protein>
<dbReference type="Proteomes" id="UP000006621">
    <property type="component" value="Chromosome"/>
</dbReference>
<sequence length="288" mass="33854">MKLYLSPLMKLITADKIPNIQRLTFNWIFPGENEERDVENITYPPALWEKDGIYYQLNYFSRCADEYFLLENCDFPDALIFSTDFYGSGNLNIIELSNILFLAENFGYDISDFVLFEKYGITGDRKITTLRVLRNLSEAIKKYLALKNLSFKTLNLLIRLPDNVISIVESYILKENPSVSDFKKMIAKLFDMKEEIPQNLTIYDKDKLQRVFLSKNMVQENFLGELKELAGKMKPVEIKNSDNFETDTLDLCFKINSSEDFEKILSKMFERKNVVKDIYRVMEKYDLH</sequence>
<evidence type="ECO:0000313" key="2">
    <source>
        <dbReference type="Proteomes" id="UP000006621"/>
    </source>
</evidence>
<dbReference type="KEGG" id="fsi:Flexsi_1515"/>
<evidence type="ECO:0000313" key="1">
    <source>
        <dbReference type="EMBL" id="AEI15165.1"/>
    </source>
</evidence>
<dbReference type="EMBL" id="CP002858">
    <property type="protein sequence ID" value="AEI15165.1"/>
    <property type="molecule type" value="Genomic_DNA"/>
</dbReference>
<reference evidence="2" key="2">
    <citation type="submission" date="2011-06" db="EMBL/GenBank/DDBJ databases">
        <title>The complete genome of Flexistipes sinusarabici DSM 4947.</title>
        <authorList>
            <person name="Lucas S."/>
            <person name="Han J."/>
            <person name="Lapidus A."/>
            <person name="Bruce D."/>
            <person name="Goodwin L."/>
            <person name="Pitluck S."/>
            <person name="Peters L."/>
            <person name="Kyrpides N."/>
            <person name="Mavromatis K."/>
            <person name="Ivanova N."/>
            <person name="Mikhailova N."/>
            <person name="Chertkov O."/>
            <person name="Detter J.C."/>
            <person name="Tapia R."/>
            <person name="Han C."/>
            <person name="Land M."/>
            <person name="Hauser L."/>
            <person name="Markowitz V."/>
            <person name="Cheng J.-F."/>
            <person name="Hugenholtz P."/>
            <person name="Woyke T."/>
            <person name="Wu D."/>
            <person name="Spring S."/>
            <person name="Schroeder M."/>
            <person name="Brambilla E."/>
            <person name="Klenk H.-P."/>
            <person name="Eisen J.A."/>
        </authorList>
    </citation>
    <scope>NUCLEOTIDE SEQUENCE [LARGE SCALE GENOMIC DNA]</scope>
    <source>
        <strain evidence="2">DSM 4947 / MAS 10</strain>
    </source>
</reference>
<organism evidence="1 2">
    <name type="scientific">Flexistipes sinusarabici (strain ATCC 49648 / DSM 4947 / MAS 10)</name>
    <dbReference type="NCBI Taxonomy" id="717231"/>
    <lineage>
        <taxon>Bacteria</taxon>
        <taxon>Pseudomonadati</taxon>
        <taxon>Deferribacterota</taxon>
        <taxon>Deferribacteres</taxon>
        <taxon>Deferribacterales</taxon>
        <taxon>Flexistipitaceae</taxon>
        <taxon>Flexistipes</taxon>
    </lineage>
</organism>
<dbReference type="AlphaFoldDB" id="F8E8P2"/>
<name>F8E8P2_FLESM</name>
<accession>F8E8P2</accession>
<dbReference type="HOGENOM" id="CLU_084166_0_0_0"/>
<gene>
    <name evidence="1" type="ordered locus">Flexsi_1515</name>
</gene>
<dbReference type="eggNOG" id="ENOG5032P4K">
    <property type="taxonomic scope" value="Bacteria"/>
</dbReference>